<dbReference type="Gene3D" id="3.40.50.300">
    <property type="entry name" value="P-loop containing nucleotide triphosphate hydrolases"/>
    <property type="match status" value="1"/>
</dbReference>
<dbReference type="GO" id="GO:0005886">
    <property type="term" value="C:plasma membrane"/>
    <property type="evidence" value="ECO:0007669"/>
    <property type="project" value="UniProtKB-SubCell"/>
</dbReference>
<dbReference type="GO" id="GO:0034040">
    <property type="term" value="F:ATPase-coupled lipid transmembrane transporter activity"/>
    <property type="evidence" value="ECO:0007669"/>
    <property type="project" value="TreeGrafter"/>
</dbReference>
<dbReference type="FunFam" id="3.40.50.300:FF:000221">
    <property type="entry name" value="Multidrug ABC transporter ATP-binding protein"/>
    <property type="match status" value="1"/>
</dbReference>
<accession>A0A178K8H5</accession>
<dbReference type="PROSITE" id="PS50893">
    <property type="entry name" value="ABC_TRANSPORTER_2"/>
    <property type="match status" value="1"/>
</dbReference>
<dbReference type="InterPro" id="IPR003439">
    <property type="entry name" value="ABC_transporter-like_ATP-bd"/>
</dbReference>
<dbReference type="InterPro" id="IPR011527">
    <property type="entry name" value="ABC1_TM_dom"/>
</dbReference>
<keyword evidence="7 9" id="KW-1133">Transmembrane helix</keyword>
<evidence type="ECO:0000256" key="8">
    <source>
        <dbReference type="ARBA" id="ARBA00023136"/>
    </source>
</evidence>
<keyword evidence="4 9" id="KW-0812">Transmembrane</keyword>
<dbReference type="Pfam" id="PF00664">
    <property type="entry name" value="ABC_membrane"/>
    <property type="match status" value="1"/>
</dbReference>
<proteinExistence type="predicted"/>
<dbReference type="PANTHER" id="PTHR24221:SF397">
    <property type="entry name" value="ABC TRANSPORTER, ATP-BINDING TRANSMEMBRANE PROTEIN"/>
    <property type="match status" value="1"/>
</dbReference>
<feature type="transmembrane region" description="Helical" evidence="9">
    <location>
        <begin position="21"/>
        <end position="43"/>
    </location>
</feature>
<organism evidence="12 13">
    <name type="scientific">Photobacterium jeanii</name>
    <dbReference type="NCBI Taxonomy" id="858640"/>
    <lineage>
        <taxon>Bacteria</taxon>
        <taxon>Pseudomonadati</taxon>
        <taxon>Pseudomonadota</taxon>
        <taxon>Gammaproteobacteria</taxon>
        <taxon>Vibrionales</taxon>
        <taxon>Vibrionaceae</taxon>
        <taxon>Photobacterium</taxon>
    </lineage>
</organism>
<dbReference type="OrthoDB" id="9806127at2"/>
<feature type="transmembrane region" description="Helical" evidence="9">
    <location>
        <begin position="240"/>
        <end position="260"/>
    </location>
</feature>
<evidence type="ECO:0000256" key="3">
    <source>
        <dbReference type="ARBA" id="ARBA00022475"/>
    </source>
</evidence>
<dbReference type="STRING" id="858640.A3K86_16545"/>
<keyword evidence="8 9" id="KW-0472">Membrane</keyword>
<dbReference type="InterPro" id="IPR036640">
    <property type="entry name" value="ABC1_TM_sf"/>
</dbReference>
<dbReference type="SUPFAM" id="SSF90123">
    <property type="entry name" value="ABC transporter transmembrane region"/>
    <property type="match status" value="1"/>
</dbReference>
<evidence type="ECO:0000256" key="2">
    <source>
        <dbReference type="ARBA" id="ARBA00022448"/>
    </source>
</evidence>
<name>A0A178K8H5_9GAMM</name>
<dbReference type="PROSITE" id="PS00211">
    <property type="entry name" value="ABC_TRANSPORTER_1"/>
    <property type="match status" value="1"/>
</dbReference>
<evidence type="ECO:0000256" key="5">
    <source>
        <dbReference type="ARBA" id="ARBA00022741"/>
    </source>
</evidence>
<dbReference type="GO" id="GO:0140359">
    <property type="term" value="F:ABC-type transporter activity"/>
    <property type="evidence" value="ECO:0007669"/>
    <property type="project" value="InterPro"/>
</dbReference>
<evidence type="ECO:0000256" key="7">
    <source>
        <dbReference type="ARBA" id="ARBA00022989"/>
    </source>
</evidence>
<feature type="transmembrane region" description="Helical" evidence="9">
    <location>
        <begin position="157"/>
        <end position="176"/>
    </location>
</feature>
<protein>
    <submittedName>
        <fullName evidence="12">Sulfate ABC transporter permease</fullName>
    </submittedName>
</protein>
<comment type="subcellular location">
    <subcellularLocation>
        <location evidence="1">Cell membrane</location>
        <topology evidence="1">Multi-pass membrane protein</topology>
    </subcellularLocation>
</comment>
<dbReference type="SUPFAM" id="SSF52540">
    <property type="entry name" value="P-loop containing nucleoside triphosphate hydrolases"/>
    <property type="match status" value="1"/>
</dbReference>
<keyword evidence="5" id="KW-0547">Nucleotide-binding</keyword>
<evidence type="ECO:0000313" key="13">
    <source>
        <dbReference type="Proteomes" id="UP000078503"/>
    </source>
</evidence>
<feature type="transmembrane region" description="Helical" evidence="9">
    <location>
        <begin position="266"/>
        <end position="287"/>
    </location>
</feature>
<feature type="domain" description="ABC transmembrane type-1" evidence="11">
    <location>
        <begin position="29"/>
        <end position="300"/>
    </location>
</feature>
<keyword evidence="2" id="KW-0813">Transport</keyword>
<dbReference type="AlphaFoldDB" id="A0A178K8H5"/>
<feature type="transmembrane region" description="Helical" evidence="9">
    <location>
        <begin position="130"/>
        <end position="151"/>
    </location>
</feature>
<dbReference type="Pfam" id="PF00005">
    <property type="entry name" value="ABC_tran"/>
    <property type="match status" value="1"/>
</dbReference>
<dbReference type="PROSITE" id="PS50929">
    <property type="entry name" value="ABC_TM1F"/>
    <property type="match status" value="1"/>
</dbReference>
<gene>
    <name evidence="12" type="ORF">A3K86_16545</name>
</gene>
<dbReference type="GO" id="GO:0005524">
    <property type="term" value="F:ATP binding"/>
    <property type="evidence" value="ECO:0007669"/>
    <property type="project" value="UniProtKB-KW"/>
</dbReference>
<keyword evidence="6" id="KW-0067">ATP-binding</keyword>
<evidence type="ECO:0000256" key="6">
    <source>
        <dbReference type="ARBA" id="ARBA00022840"/>
    </source>
</evidence>
<sequence>MLVLRRLNKLTGSALKGFRKTLMLTVLDAFLASAPFGFLYYILLDMLSVTPNVQYQFGLVFACVVMMAIRALLARTIYMQINLIGFGAGRQIREQLGNHLRKLPMGFFQRSDFSNVNNSLLKDIDQIERIFTHLYAPMIATIAVLLFFAIGLTATDWRMGLAMLSTLPLAMLAYWLTRNYARKWQSYMQGLMHQLNDAVMEYVDGIKELKAHRMVGGMFARLDEVLRNTRNNALKAEVAAVYPVFSFNFLVEVGFIILLVAVTWGWLGQTLTLAEVLLFLIAATRFFKPLLSMSIFMAELNFFGLAVGRLEKIMALPQLKNGNQTPIFDQLNVELKDVTFAYPGAKPLFEDLNLSIKHGAVTALVGPSGSGKSTLAALIARFWELDKGDIWVGGNKDSVPLSGQPLSQQHMVRLTDMDEEYWLKHVSVVFQSSYLFNDTVANNLRVAKADACDEELWQVLETAKLAERVRMMPNGLATELGAGGVHLSGGEQQRLAIARAILKDAPMVILDEATASLDPENEFDIQLAMQALVKGKTVLVIAHKLATVQYADHIVVLDKGKIVEQGKHQALLHNHGLYHELWHLQQQAQSWVLAAS</sequence>
<evidence type="ECO:0000259" key="11">
    <source>
        <dbReference type="PROSITE" id="PS50929"/>
    </source>
</evidence>
<evidence type="ECO:0000313" key="12">
    <source>
        <dbReference type="EMBL" id="OAN13265.1"/>
    </source>
</evidence>
<feature type="domain" description="ABC transporter" evidence="10">
    <location>
        <begin position="333"/>
        <end position="584"/>
    </location>
</feature>
<dbReference type="InterPro" id="IPR017871">
    <property type="entry name" value="ABC_transporter-like_CS"/>
</dbReference>
<dbReference type="Proteomes" id="UP000078503">
    <property type="component" value="Unassembled WGS sequence"/>
</dbReference>
<dbReference type="SMART" id="SM00382">
    <property type="entry name" value="AAA"/>
    <property type="match status" value="1"/>
</dbReference>
<keyword evidence="13" id="KW-1185">Reference proteome</keyword>
<comment type="caution">
    <text evidence="12">The sequence shown here is derived from an EMBL/GenBank/DDBJ whole genome shotgun (WGS) entry which is preliminary data.</text>
</comment>
<dbReference type="EMBL" id="LVHF01000029">
    <property type="protein sequence ID" value="OAN13265.1"/>
    <property type="molecule type" value="Genomic_DNA"/>
</dbReference>
<dbReference type="Gene3D" id="1.20.1560.10">
    <property type="entry name" value="ABC transporter type 1, transmembrane domain"/>
    <property type="match status" value="1"/>
</dbReference>
<keyword evidence="3" id="KW-1003">Cell membrane</keyword>
<evidence type="ECO:0000256" key="9">
    <source>
        <dbReference type="SAM" id="Phobius"/>
    </source>
</evidence>
<reference evidence="12 13" key="1">
    <citation type="submission" date="2016-03" db="EMBL/GenBank/DDBJ databases">
        <title>Photobacterium proteolyticum sp. nov. a protease producing bacterium isolated from ocean sediments of Laizhou Bay.</title>
        <authorList>
            <person name="Li Y."/>
        </authorList>
    </citation>
    <scope>NUCLEOTIDE SEQUENCE [LARGE SCALE GENOMIC DNA]</scope>
    <source>
        <strain evidence="12 13">R-40508</strain>
    </source>
</reference>
<evidence type="ECO:0000259" key="10">
    <source>
        <dbReference type="PROSITE" id="PS50893"/>
    </source>
</evidence>
<dbReference type="GO" id="GO:0016887">
    <property type="term" value="F:ATP hydrolysis activity"/>
    <property type="evidence" value="ECO:0007669"/>
    <property type="project" value="InterPro"/>
</dbReference>
<feature type="transmembrane region" description="Helical" evidence="9">
    <location>
        <begin position="55"/>
        <end position="73"/>
    </location>
</feature>
<dbReference type="RefSeq" id="WP_068333617.1">
    <property type="nucleotide sequence ID" value="NZ_LVHF01000029.1"/>
</dbReference>
<dbReference type="InterPro" id="IPR027417">
    <property type="entry name" value="P-loop_NTPase"/>
</dbReference>
<evidence type="ECO:0000256" key="1">
    <source>
        <dbReference type="ARBA" id="ARBA00004651"/>
    </source>
</evidence>
<dbReference type="InterPro" id="IPR039421">
    <property type="entry name" value="Type_1_exporter"/>
</dbReference>
<evidence type="ECO:0000256" key="4">
    <source>
        <dbReference type="ARBA" id="ARBA00022692"/>
    </source>
</evidence>
<dbReference type="InterPro" id="IPR003593">
    <property type="entry name" value="AAA+_ATPase"/>
</dbReference>
<dbReference type="PANTHER" id="PTHR24221">
    <property type="entry name" value="ATP-BINDING CASSETTE SUB-FAMILY B"/>
    <property type="match status" value="1"/>
</dbReference>